<dbReference type="EMBL" id="JBBPBM010000004">
    <property type="protein sequence ID" value="KAK8589038.1"/>
    <property type="molecule type" value="Genomic_DNA"/>
</dbReference>
<keyword evidence="2" id="KW-1185">Reference proteome</keyword>
<name>A0ABR2FXQ5_9ROSI</name>
<organism evidence="1 2">
    <name type="scientific">Hibiscus sabdariffa</name>
    <name type="common">roselle</name>
    <dbReference type="NCBI Taxonomy" id="183260"/>
    <lineage>
        <taxon>Eukaryota</taxon>
        <taxon>Viridiplantae</taxon>
        <taxon>Streptophyta</taxon>
        <taxon>Embryophyta</taxon>
        <taxon>Tracheophyta</taxon>
        <taxon>Spermatophyta</taxon>
        <taxon>Magnoliopsida</taxon>
        <taxon>eudicotyledons</taxon>
        <taxon>Gunneridae</taxon>
        <taxon>Pentapetalae</taxon>
        <taxon>rosids</taxon>
        <taxon>malvids</taxon>
        <taxon>Malvales</taxon>
        <taxon>Malvaceae</taxon>
        <taxon>Malvoideae</taxon>
        <taxon>Hibiscus</taxon>
    </lineage>
</organism>
<proteinExistence type="predicted"/>
<sequence length="66" mass="7072">MECLSSDMEVHTAVSDTFCSTVRILEGLAVYRILKHGTGVEFSSTVVNFTDFVSSGVGCPHGAYVL</sequence>
<comment type="caution">
    <text evidence="1">The sequence shown here is derived from an EMBL/GenBank/DDBJ whole genome shotgun (WGS) entry which is preliminary data.</text>
</comment>
<protein>
    <submittedName>
        <fullName evidence="1">Uncharacterized protein</fullName>
    </submittedName>
</protein>
<dbReference type="Proteomes" id="UP001472677">
    <property type="component" value="Unassembled WGS sequence"/>
</dbReference>
<evidence type="ECO:0000313" key="1">
    <source>
        <dbReference type="EMBL" id="KAK8589038.1"/>
    </source>
</evidence>
<evidence type="ECO:0000313" key="2">
    <source>
        <dbReference type="Proteomes" id="UP001472677"/>
    </source>
</evidence>
<gene>
    <name evidence="1" type="ORF">V6N12_023447</name>
</gene>
<reference evidence="1 2" key="1">
    <citation type="journal article" date="2024" name="G3 (Bethesda)">
        <title>Genome assembly of Hibiscus sabdariffa L. provides insights into metabolisms of medicinal natural products.</title>
        <authorList>
            <person name="Kim T."/>
        </authorList>
    </citation>
    <scope>NUCLEOTIDE SEQUENCE [LARGE SCALE GENOMIC DNA]</scope>
    <source>
        <strain evidence="1">TK-2024</strain>
        <tissue evidence="1">Old leaves</tissue>
    </source>
</reference>
<accession>A0ABR2FXQ5</accession>